<evidence type="ECO:0000256" key="5">
    <source>
        <dbReference type="ARBA" id="ARBA00022643"/>
    </source>
</evidence>
<dbReference type="GO" id="GO:0000049">
    <property type="term" value="F:tRNA binding"/>
    <property type="evidence" value="ECO:0007669"/>
    <property type="project" value="UniProtKB-KW"/>
</dbReference>
<evidence type="ECO:0000256" key="7">
    <source>
        <dbReference type="ARBA" id="ARBA00022857"/>
    </source>
</evidence>
<evidence type="ECO:0000256" key="1">
    <source>
        <dbReference type="ARBA" id="ARBA00001917"/>
    </source>
</evidence>
<dbReference type="InterPro" id="IPR001269">
    <property type="entry name" value="DUS_fam"/>
</dbReference>
<feature type="domain" description="DUS-like FMN-binding" evidence="15">
    <location>
        <begin position="21"/>
        <end position="317"/>
    </location>
</feature>
<dbReference type="CDD" id="cd02801">
    <property type="entry name" value="DUS_like_FMN"/>
    <property type="match status" value="1"/>
</dbReference>
<feature type="binding site" evidence="14">
    <location>
        <position position="175"/>
    </location>
    <ligand>
        <name>FMN</name>
        <dbReference type="ChEBI" id="CHEBI:58210"/>
    </ligand>
</feature>
<proteinExistence type="inferred from homology"/>
<evidence type="ECO:0000256" key="8">
    <source>
        <dbReference type="ARBA" id="ARBA00022884"/>
    </source>
</evidence>
<evidence type="ECO:0000256" key="4">
    <source>
        <dbReference type="ARBA" id="ARBA00022630"/>
    </source>
</evidence>
<evidence type="ECO:0000256" key="13">
    <source>
        <dbReference type="PIRSR" id="PIRSR006621-1"/>
    </source>
</evidence>
<feature type="binding site" evidence="14">
    <location>
        <position position="76"/>
    </location>
    <ligand>
        <name>FMN</name>
        <dbReference type="ChEBI" id="CHEBI:58210"/>
    </ligand>
</feature>
<evidence type="ECO:0000256" key="11">
    <source>
        <dbReference type="ARBA" id="ARBA00048802"/>
    </source>
</evidence>
<evidence type="ECO:0000259" key="15">
    <source>
        <dbReference type="Pfam" id="PF01207"/>
    </source>
</evidence>
<evidence type="ECO:0000256" key="9">
    <source>
        <dbReference type="ARBA" id="ARBA00023002"/>
    </source>
</evidence>
<sequence>MKAGFDHMLEDIVNGAPPAVLAPMSGVSDLPFRRLAHRLGASLVVSEMVASEELVKSRFDVLRRVEGRDLTPFVVQLAGREERWMAEGARIAEAKGANIIDINMGCPAKEVTGKLSGSALMRNLDHAQALIKAVINAVKVPVTLKMRLGWDDKTRNAPELAKRAEAEGVKLITVHGRTRCQFFTGAADWSAVRPVVEATSLPVLVNGDILSPAHAAEALQASGARGVMVGRGAYGAPWMPGRIASFLATGRDAGNPALDDQANIAIEHVEAMLGHYGRELGLRNARKHVGWYLATSGASEAVVKSWRAKLCTMLEPERVLDGLKTFYSCTEFRAA</sequence>
<dbReference type="EC" id="1.3.1.-" evidence="12"/>
<keyword evidence="9 12" id="KW-0560">Oxidoreductase</keyword>
<evidence type="ECO:0000256" key="2">
    <source>
        <dbReference type="ARBA" id="ARBA00002790"/>
    </source>
</evidence>
<accession>A0A1I7NWF0</accession>
<dbReference type="Pfam" id="PF01207">
    <property type="entry name" value="Dus"/>
    <property type="match status" value="1"/>
</dbReference>
<keyword evidence="8" id="KW-0694">RNA-binding</keyword>
<dbReference type="EMBL" id="FPCH01000005">
    <property type="protein sequence ID" value="SFV38996.1"/>
    <property type="molecule type" value="Genomic_DNA"/>
</dbReference>
<organism evidence="16 17">
    <name type="scientific">Hyphomicrobium facile</name>
    <dbReference type="NCBI Taxonomy" id="51670"/>
    <lineage>
        <taxon>Bacteria</taxon>
        <taxon>Pseudomonadati</taxon>
        <taxon>Pseudomonadota</taxon>
        <taxon>Alphaproteobacteria</taxon>
        <taxon>Hyphomicrobiales</taxon>
        <taxon>Hyphomicrobiaceae</taxon>
        <taxon>Hyphomicrobium</taxon>
    </lineage>
</organism>
<keyword evidence="14" id="KW-0547">Nucleotide-binding</keyword>
<dbReference type="PANTHER" id="PTHR45846:SF1">
    <property type="entry name" value="TRNA-DIHYDROURIDINE(47) SYNTHASE [NAD(P)(+)]-LIKE"/>
    <property type="match status" value="1"/>
</dbReference>
<comment type="catalytic activity">
    <reaction evidence="10">
        <text>a 5,6-dihydrouridine in tRNA + NADP(+) = a uridine in tRNA + NADPH + H(+)</text>
        <dbReference type="Rhea" id="RHEA:23624"/>
        <dbReference type="Rhea" id="RHEA-COMP:13339"/>
        <dbReference type="Rhea" id="RHEA-COMP:13887"/>
        <dbReference type="ChEBI" id="CHEBI:15378"/>
        <dbReference type="ChEBI" id="CHEBI:57783"/>
        <dbReference type="ChEBI" id="CHEBI:58349"/>
        <dbReference type="ChEBI" id="CHEBI:65315"/>
        <dbReference type="ChEBI" id="CHEBI:74443"/>
    </reaction>
</comment>
<comment type="catalytic activity">
    <reaction evidence="11">
        <text>a 5,6-dihydrouridine in tRNA + NAD(+) = a uridine in tRNA + NADH + H(+)</text>
        <dbReference type="Rhea" id="RHEA:54452"/>
        <dbReference type="Rhea" id="RHEA-COMP:13339"/>
        <dbReference type="Rhea" id="RHEA-COMP:13887"/>
        <dbReference type="ChEBI" id="CHEBI:15378"/>
        <dbReference type="ChEBI" id="CHEBI:57540"/>
        <dbReference type="ChEBI" id="CHEBI:57945"/>
        <dbReference type="ChEBI" id="CHEBI:65315"/>
        <dbReference type="ChEBI" id="CHEBI:74443"/>
    </reaction>
</comment>
<dbReference type="PANTHER" id="PTHR45846">
    <property type="entry name" value="TRNA-DIHYDROURIDINE(47) SYNTHASE [NAD(P)(+)]-LIKE"/>
    <property type="match status" value="1"/>
</dbReference>
<dbReference type="PIRSF" id="PIRSF006621">
    <property type="entry name" value="Dus"/>
    <property type="match status" value="1"/>
</dbReference>
<dbReference type="InterPro" id="IPR018517">
    <property type="entry name" value="tRNA_hU_synthase_CS"/>
</dbReference>
<evidence type="ECO:0000256" key="10">
    <source>
        <dbReference type="ARBA" id="ARBA00048205"/>
    </source>
</evidence>
<dbReference type="STRING" id="51670.SAMN04488557_4019"/>
<dbReference type="Proteomes" id="UP000199423">
    <property type="component" value="Unassembled WGS sequence"/>
</dbReference>
<gene>
    <name evidence="16" type="ORF">SAMN04488557_4019</name>
</gene>
<dbReference type="Gene3D" id="1.10.1200.80">
    <property type="entry name" value="Putative flavin oxidoreducatase, domain 2"/>
    <property type="match status" value="1"/>
</dbReference>
<evidence type="ECO:0000313" key="16">
    <source>
        <dbReference type="EMBL" id="SFV38996.1"/>
    </source>
</evidence>
<evidence type="ECO:0000256" key="6">
    <source>
        <dbReference type="ARBA" id="ARBA00022694"/>
    </source>
</evidence>
<keyword evidence="17" id="KW-1185">Reference proteome</keyword>
<dbReference type="AlphaFoldDB" id="A0A1I7NWF0"/>
<keyword evidence="5 12" id="KW-0288">FMN</keyword>
<reference evidence="17" key="1">
    <citation type="submission" date="2016-10" db="EMBL/GenBank/DDBJ databases">
        <authorList>
            <person name="Varghese N."/>
            <person name="Submissions S."/>
        </authorList>
    </citation>
    <scope>NUCLEOTIDE SEQUENCE [LARGE SCALE GENOMIC DNA]</scope>
    <source>
        <strain evidence="17">DSM 1565</strain>
    </source>
</reference>
<dbReference type="InterPro" id="IPR035587">
    <property type="entry name" value="DUS-like_FMN-bd"/>
</dbReference>
<dbReference type="InterPro" id="IPR024036">
    <property type="entry name" value="tRNA-dHydroUridine_Synthase_C"/>
</dbReference>
<evidence type="ECO:0000256" key="3">
    <source>
        <dbReference type="ARBA" id="ARBA00022555"/>
    </source>
</evidence>
<dbReference type="NCBIfam" id="TIGR00737">
    <property type="entry name" value="nifR3_yhdG"/>
    <property type="match status" value="1"/>
</dbReference>
<comment type="cofactor">
    <cofactor evidence="1 12 14">
        <name>FMN</name>
        <dbReference type="ChEBI" id="CHEBI:58210"/>
    </cofactor>
</comment>
<protein>
    <recommendedName>
        <fullName evidence="12">tRNA-dihydrouridine synthase</fullName>
        <ecNumber evidence="12">1.3.1.-</ecNumber>
    </recommendedName>
</protein>
<dbReference type="SUPFAM" id="SSF51395">
    <property type="entry name" value="FMN-linked oxidoreductases"/>
    <property type="match status" value="1"/>
</dbReference>
<keyword evidence="6 12" id="KW-0819">tRNA processing</keyword>
<dbReference type="GO" id="GO:0017150">
    <property type="term" value="F:tRNA dihydrouridine synthase activity"/>
    <property type="evidence" value="ECO:0007669"/>
    <property type="project" value="InterPro"/>
</dbReference>
<dbReference type="Gene3D" id="3.20.20.70">
    <property type="entry name" value="Aldolase class I"/>
    <property type="match status" value="1"/>
</dbReference>
<comment type="similarity">
    <text evidence="12">Belongs to the dus family.</text>
</comment>
<keyword evidence="4 12" id="KW-0285">Flavoprotein</keyword>
<comment type="function">
    <text evidence="2 12">Catalyzes the synthesis of 5,6-dihydrouridine (D), a modified base found in the D-loop of most tRNAs, via the reduction of the C5-C6 double bond in target uridines.</text>
</comment>
<dbReference type="InterPro" id="IPR004652">
    <property type="entry name" value="DusB-like"/>
</dbReference>
<name>A0A1I7NWF0_9HYPH</name>
<feature type="binding site" evidence="14">
    <location>
        <position position="145"/>
    </location>
    <ligand>
        <name>FMN</name>
        <dbReference type="ChEBI" id="CHEBI:58210"/>
    </ligand>
</feature>
<dbReference type="GO" id="GO:0050660">
    <property type="term" value="F:flavin adenine dinucleotide binding"/>
    <property type="evidence" value="ECO:0007669"/>
    <property type="project" value="InterPro"/>
</dbReference>
<dbReference type="InterPro" id="IPR013785">
    <property type="entry name" value="Aldolase_TIM"/>
</dbReference>
<keyword evidence="7" id="KW-0521">NADP</keyword>
<dbReference type="PROSITE" id="PS01136">
    <property type="entry name" value="UPF0034"/>
    <property type="match status" value="1"/>
</dbReference>
<feature type="active site" description="Proton donor" evidence="13">
    <location>
        <position position="106"/>
    </location>
</feature>
<evidence type="ECO:0000256" key="14">
    <source>
        <dbReference type="PIRSR" id="PIRSR006621-2"/>
    </source>
</evidence>
<feature type="binding site" evidence="14">
    <location>
        <begin position="230"/>
        <end position="231"/>
    </location>
    <ligand>
        <name>FMN</name>
        <dbReference type="ChEBI" id="CHEBI:58210"/>
    </ligand>
</feature>
<evidence type="ECO:0000256" key="12">
    <source>
        <dbReference type="PIRNR" id="PIRNR006621"/>
    </source>
</evidence>
<keyword evidence="3" id="KW-0820">tRNA-binding</keyword>
<evidence type="ECO:0000313" key="17">
    <source>
        <dbReference type="Proteomes" id="UP000199423"/>
    </source>
</evidence>